<dbReference type="EMBL" id="CP000478">
    <property type="protein sequence ID" value="ABK17719.1"/>
    <property type="molecule type" value="Genomic_DNA"/>
</dbReference>
<sequence precursor="true">MRLTAGQSCVILIFGVVFAFGTTGWMDMPVPTPLYGHSLPGDSPPIRFACLPASPPTQMRIQAGIPQVPATLPSGQARLAAEVGPPASGNLNGLLRGTFCHWSGSSGSGSSYSHSIRATFDGNGRFTYSSESSFSSGSGLGYGGGGDPSDHGTYRVLGNRVHLAFSDGSTGVAAVYNQAADGTITELMYEGDLYAPALCE</sequence>
<dbReference type="Proteomes" id="UP000001784">
    <property type="component" value="Chromosome"/>
</dbReference>
<keyword evidence="2" id="KW-1185">Reference proteome</keyword>
<dbReference type="InParanoid" id="A0LJW7"/>
<protein>
    <submittedName>
        <fullName evidence="1">Uncharacterized protein</fullName>
    </submittedName>
</protein>
<dbReference type="HOGENOM" id="CLU_1365632_0_0_7"/>
<evidence type="ECO:0000313" key="1">
    <source>
        <dbReference type="EMBL" id="ABK17719.1"/>
    </source>
</evidence>
<dbReference type="eggNOG" id="ENOG502ZHRK">
    <property type="taxonomic scope" value="Bacteria"/>
</dbReference>
<dbReference type="STRING" id="335543.Sfum_2036"/>
<proteinExistence type="predicted"/>
<gene>
    <name evidence="1" type="ordered locus">Sfum_2036</name>
</gene>
<name>A0LJW7_SYNFM</name>
<reference evidence="1 2" key="1">
    <citation type="submission" date="2006-10" db="EMBL/GenBank/DDBJ databases">
        <title>Complete sequence of Syntrophobacter fumaroxidans MPOB.</title>
        <authorList>
            <consortium name="US DOE Joint Genome Institute"/>
            <person name="Copeland A."/>
            <person name="Lucas S."/>
            <person name="Lapidus A."/>
            <person name="Barry K."/>
            <person name="Detter J.C."/>
            <person name="Glavina del Rio T."/>
            <person name="Hammon N."/>
            <person name="Israni S."/>
            <person name="Pitluck S."/>
            <person name="Goltsman E.G."/>
            <person name="Martinez M."/>
            <person name="Schmutz J."/>
            <person name="Larimer F."/>
            <person name="Land M."/>
            <person name="Hauser L."/>
            <person name="Kyrpides N."/>
            <person name="Kim E."/>
            <person name="Boone D.R."/>
            <person name="Brockman F."/>
            <person name="Culley D."/>
            <person name="Ferry J."/>
            <person name="Gunsalus R."/>
            <person name="McInerney M.J."/>
            <person name="Morrison M."/>
            <person name="Plugge C."/>
            <person name="Rohlin L."/>
            <person name="Scholten J."/>
            <person name="Sieber J."/>
            <person name="Stams A.J.M."/>
            <person name="Worm P."/>
            <person name="Henstra A.M."/>
            <person name="Richardson P."/>
        </authorList>
    </citation>
    <scope>NUCLEOTIDE SEQUENCE [LARGE SCALE GENOMIC DNA]</scope>
    <source>
        <strain evidence="2">DSM 10017 / MPOB</strain>
    </source>
</reference>
<dbReference type="KEGG" id="sfu:Sfum_2036"/>
<dbReference type="AlphaFoldDB" id="A0LJW7"/>
<organism evidence="1 2">
    <name type="scientific">Syntrophobacter fumaroxidans (strain DSM 10017 / MPOB)</name>
    <dbReference type="NCBI Taxonomy" id="335543"/>
    <lineage>
        <taxon>Bacteria</taxon>
        <taxon>Pseudomonadati</taxon>
        <taxon>Thermodesulfobacteriota</taxon>
        <taxon>Syntrophobacteria</taxon>
        <taxon>Syntrophobacterales</taxon>
        <taxon>Syntrophobacteraceae</taxon>
        <taxon>Syntrophobacter</taxon>
    </lineage>
</organism>
<accession>A0LJW7</accession>
<dbReference type="RefSeq" id="WP_011698888.1">
    <property type="nucleotide sequence ID" value="NC_008554.1"/>
</dbReference>
<evidence type="ECO:0000313" key="2">
    <source>
        <dbReference type="Proteomes" id="UP000001784"/>
    </source>
</evidence>